<evidence type="ECO:0000313" key="1">
    <source>
        <dbReference type="EMBL" id="SVA43050.1"/>
    </source>
</evidence>
<gene>
    <name evidence="1" type="ORF">METZ01_LOCUS95904</name>
</gene>
<protein>
    <submittedName>
        <fullName evidence="1">Uncharacterized protein</fullName>
    </submittedName>
</protein>
<dbReference type="EMBL" id="UINC01009606">
    <property type="protein sequence ID" value="SVA43050.1"/>
    <property type="molecule type" value="Genomic_DNA"/>
</dbReference>
<dbReference type="AlphaFoldDB" id="A0A381VRV9"/>
<sequence length="22" mass="2381">MAFEQTMLAVGLRGGGDALWTR</sequence>
<proteinExistence type="predicted"/>
<accession>A0A381VRV9</accession>
<reference evidence="1" key="1">
    <citation type="submission" date="2018-05" db="EMBL/GenBank/DDBJ databases">
        <authorList>
            <person name="Lanie J.A."/>
            <person name="Ng W.-L."/>
            <person name="Kazmierczak K.M."/>
            <person name="Andrzejewski T.M."/>
            <person name="Davidsen T.M."/>
            <person name="Wayne K.J."/>
            <person name="Tettelin H."/>
            <person name="Glass J.I."/>
            <person name="Rusch D."/>
            <person name="Podicherti R."/>
            <person name="Tsui H.-C.T."/>
            <person name="Winkler M.E."/>
        </authorList>
    </citation>
    <scope>NUCLEOTIDE SEQUENCE</scope>
</reference>
<organism evidence="1">
    <name type="scientific">marine metagenome</name>
    <dbReference type="NCBI Taxonomy" id="408172"/>
    <lineage>
        <taxon>unclassified sequences</taxon>
        <taxon>metagenomes</taxon>
        <taxon>ecological metagenomes</taxon>
    </lineage>
</organism>
<name>A0A381VRV9_9ZZZZ</name>